<evidence type="ECO:0000313" key="3">
    <source>
        <dbReference type="Proteomes" id="UP001190700"/>
    </source>
</evidence>
<proteinExistence type="predicted"/>
<comment type="caution">
    <text evidence="2">The sequence shown here is derived from an EMBL/GenBank/DDBJ whole genome shotgun (WGS) entry which is preliminary data.</text>
</comment>
<gene>
    <name evidence="2" type="ORF">CYMTET_52751</name>
</gene>
<dbReference type="AlphaFoldDB" id="A0AAE0BK49"/>
<dbReference type="EMBL" id="LGRX02034689">
    <property type="protein sequence ID" value="KAK3237154.1"/>
    <property type="molecule type" value="Genomic_DNA"/>
</dbReference>
<evidence type="ECO:0000313" key="2">
    <source>
        <dbReference type="EMBL" id="KAK3237154.1"/>
    </source>
</evidence>
<reference evidence="2 3" key="1">
    <citation type="journal article" date="2015" name="Genome Biol. Evol.">
        <title>Comparative Genomics of a Bacterivorous Green Alga Reveals Evolutionary Causalities and Consequences of Phago-Mixotrophic Mode of Nutrition.</title>
        <authorList>
            <person name="Burns J.A."/>
            <person name="Paasch A."/>
            <person name="Narechania A."/>
            <person name="Kim E."/>
        </authorList>
    </citation>
    <scope>NUCLEOTIDE SEQUENCE [LARGE SCALE GENOMIC DNA]</scope>
    <source>
        <strain evidence="2 3">PLY_AMNH</strain>
    </source>
</reference>
<feature type="chain" id="PRO_5042209319" evidence="1">
    <location>
        <begin position="21"/>
        <end position="166"/>
    </location>
</feature>
<name>A0AAE0BK49_9CHLO</name>
<protein>
    <submittedName>
        <fullName evidence="2">Uncharacterized protein</fullName>
    </submittedName>
</protein>
<accession>A0AAE0BK49</accession>
<feature type="signal peptide" evidence="1">
    <location>
        <begin position="1"/>
        <end position="20"/>
    </location>
</feature>
<organism evidence="2 3">
    <name type="scientific">Cymbomonas tetramitiformis</name>
    <dbReference type="NCBI Taxonomy" id="36881"/>
    <lineage>
        <taxon>Eukaryota</taxon>
        <taxon>Viridiplantae</taxon>
        <taxon>Chlorophyta</taxon>
        <taxon>Pyramimonadophyceae</taxon>
        <taxon>Pyramimonadales</taxon>
        <taxon>Pyramimonadaceae</taxon>
        <taxon>Cymbomonas</taxon>
    </lineage>
</organism>
<evidence type="ECO:0000256" key="1">
    <source>
        <dbReference type="SAM" id="SignalP"/>
    </source>
</evidence>
<dbReference type="Proteomes" id="UP001190700">
    <property type="component" value="Unassembled WGS sequence"/>
</dbReference>
<keyword evidence="3" id="KW-1185">Reference proteome</keyword>
<keyword evidence="1" id="KW-0732">Signal</keyword>
<sequence length="166" mass="18981">MPTSLCYVVSFLCICSFGYSNVDFRTCEPSLCKGTMKLKNECTHIRKLYSAALQRKETRTICRKDACRKAVLRATISLGAALTAGPRRLILYGDSLSRQLYESLLCLFEEPSSEFSELLKQLRPKDLLVANFGDWWNENYKDLQAKCALFGHMRNIWVSLVYMKVG</sequence>